<reference evidence="1" key="1">
    <citation type="submission" date="2021-10" db="EMBL/GenBank/DDBJ databases">
        <title>Melipona bicolor Genome sequencing and assembly.</title>
        <authorList>
            <person name="Araujo N.S."/>
            <person name="Arias M.C."/>
        </authorList>
    </citation>
    <scope>NUCLEOTIDE SEQUENCE</scope>
    <source>
        <strain evidence="1">USP_2M_L1-L4_2017</strain>
        <tissue evidence="1">Whole body</tissue>
    </source>
</reference>
<dbReference type="AlphaFoldDB" id="A0AA40KFF8"/>
<feature type="non-terminal residue" evidence="1">
    <location>
        <position position="65"/>
    </location>
</feature>
<proteinExistence type="predicted"/>
<comment type="caution">
    <text evidence="1">The sequence shown here is derived from an EMBL/GenBank/DDBJ whole genome shotgun (WGS) entry which is preliminary data.</text>
</comment>
<sequence>MSPTGERRSRKERIRALHEFEIGREACFRAVLLESSPIAIRGPAGFVRNRYAANLPPAGNLRPTQ</sequence>
<organism evidence="1 2">
    <name type="scientific">Melipona bicolor</name>
    <dbReference type="NCBI Taxonomy" id="60889"/>
    <lineage>
        <taxon>Eukaryota</taxon>
        <taxon>Metazoa</taxon>
        <taxon>Ecdysozoa</taxon>
        <taxon>Arthropoda</taxon>
        <taxon>Hexapoda</taxon>
        <taxon>Insecta</taxon>
        <taxon>Pterygota</taxon>
        <taxon>Neoptera</taxon>
        <taxon>Endopterygota</taxon>
        <taxon>Hymenoptera</taxon>
        <taxon>Apocrita</taxon>
        <taxon>Aculeata</taxon>
        <taxon>Apoidea</taxon>
        <taxon>Anthophila</taxon>
        <taxon>Apidae</taxon>
        <taxon>Melipona</taxon>
    </lineage>
</organism>
<gene>
    <name evidence="1" type="ORF">K0M31_015322</name>
</gene>
<dbReference type="EMBL" id="JAHYIQ010000044">
    <property type="protein sequence ID" value="KAK1118280.1"/>
    <property type="molecule type" value="Genomic_DNA"/>
</dbReference>
<keyword evidence="2" id="KW-1185">Reference proteome</keyword>
<dbReference type="Proteomes" id="UP001177670">
    <property type="component" value="Unassembled WGS sequence"/>
</dbReference>
<name>A0AA40KFF8_9HYME</name>
<accession>A0AA40KFF8</accession>
<evidence type="ECO:0000313" key="2">
    <source>
        <dbReference type="Proteomes" id="UP001177670"/>
    </source>
</evidence>
<evidence type="ECO:0000313" key="1">
    <source>
        <dbReference type="EMBL" id="KAK1118280.1"/>
    </source>
</evidence>
<protein>
    <submittedName>
        <fullName evidence="1">Uncharacterized protein</fullName>
    </submittedName>
</protein>